<keyword evidence="3" id="KW-1185">Reference proteome</keyword>
<evidence type="ECO:0000313" key="2">
    <source>
        <dbReference type="EMBL" id="KAJ7778755.1"/>
    </source>
</evidence>
<dbReference type="AlphaFoldDB" id="A0AAD7K5D0"/>
<evidence type="ECO:0000313" key="3">
    <source>
        <dbReference type="Proteomes" id="UP001215280"/>
    </source>
</evidence>
<gene>
    <name evidence="2" type="ORF">DFH07DRAFT_950767</name>
</gene>
<comment type="caution">
    <text evidence="2">The sequence shown here is derived from an EMBL/GenBank/DDBJ whole genome shotgun (WGS) entry which is preliminary data.</text>
</comment>
<dbReference type="Proteomes" id="UP001215280">
    <property type="component" value="Unassembled WGS sequence"/>
</dbReference>
<reference evidence="2" key="1">
    <citation type="submission" date="2023-03" db="EMBL/GenBank/DDBJ databases">
        <title>Massive genome expansion in bonnet fungi (Mycena s.s.) driven by repeated elements and novel gene families across ecological guilds.</title>
        <authorList>
            <consortium name="Lawrence Berkeley National Laboratory"/>
            <person name="Harder C.B."/>
            <person name="Miyauchi S."/>
            <person name="Viragh M."/>
            <person name="Kuo A."/>
            <person name="Thoen E."/>
            <person name="Andreopoulos B."/>
            <person name="Lu D."/>
            <person name="Skrede I."/>
            <person name="Drula E."/>
            <person name="Henrissat B."/>
            <person name="Morin E."/>
            <person name="Kohler A."/>
            <person name="Barry K."/>
            <person name="LaButti K."/>
            <person name="Morin E."/>
            <person name="Salamov A."/>
            <person name="Lipzen A."/>
            <person name="Mereny Z."/>
            <person name="Hegedus B."/>
            <person name="Baldrian P."/>
            <person name="Stursova M."/>
            <person name="Weitz H."/>
            <person name="Taylor A."/>
            <person name="Grigoriev I.V."/>
            <person name="Nagy L.G."/>
            <person name="Martin F."/>
            <person name="Kauserud H."/>
        </authorList>
    </citation>
    <scope>NUCLEOTIDE SEQUENCE</scope>
    <source>
        <strain evidence="2">CBHHK188m</strain>
    </source>
</reference>
<evidence type="ECO:0000256" key="1">
    <source>
        <dbReference type="SAM" id="MobiDB-lite"/>
    </source>
</evidence>
<protein>
    <submittedName>
        <fullName evidence="2">Uncharacterized protein</fullName>
    </submittedName>
</protein>
<proteinExistence type="predicted"/>
<accession>A0AAD7K5D0</accession>
<feature type="region of interest" description="Disordered" evidence="1">
    <location>
        <begin position="1"/>
        <end position="29"/>
    </location>
</feature>
<name>A0AAD7K5D0_9AGAR</name>
<feature type="compositionally biased region" description="Basic and acidic residues" evidence="1">
    <location>
        <begin position="11"/>
        <end position="20"/>
    </location>
</feature>
<sequence length="325" mass="36184">MDQTTPIRPAHTGDKRPHTDLEDEEAPQGTTTTAAGAVNALNPNICATLEHFMVKKRLHGEQKAEVEIFLAMRDVHMSDPAPLREAKAYAQCLQIENLLERLVAAKPVWVPSDDLRMNINSYAAAVLLSAKLTAYKGNIPKNIVLVILKKHCFDLPTGIENNPADWGKVADANNYAFTQLRSKFKKLIKASLCTKAHTEKDRKLLPKKDQQNIFVLTQLMVEGTQCEVNVLLCPCIAFMRVFIKDESTGFWNTVDDDLSDIRKKANNDNSKIVRAFRHILKEDRAKHGVDNYTIANTVDTFQQEVDDVVEASGGTADADAGLSEE</sequence>
<dbReference type="EMBL" id="JARJLG010000008">
    <property type="protein sequence ID" value="KAJ7778755.1"/>
    <property type="molecule type" value="Genomic_DNA"/>
</dbReference>
<organism evidence="2 3">
    <name type="scientific">Mycena maculata</name>
    <dbReference type="NCBI Taxonomy" id="230809"/>
    <lineage>
        <taxon>Eukaryota</taxon>
        <taxon>Fungi</taxon>
        <taxon>Dikarya</taxon>
        <taxon>Basidiomycota</taxon>
        <taxon>Agaricomycotina</taxon>
        <taxon>Agaricomycetes</taxon>
        <taxon>Agaricomycetidae</taxon>
        <taxon>Agaricales</taxon>
        <taxon>Marasmiineae</taxon>
        <taxon>Mycenaceae</taxon>
        <taxon>Mycena</taxon>
    </lineage>
</organism>